<gene>
    <name evidence="4" type="ORF">CVV64_01000</name>
</gene>
<dbReference type="Pfam" id="PF20250">
    <property type="entry name" value="FapA_N"/>
    <property type="match status" value="1"/>
</dbReference>
<evidence type="ECO:0000256" key="2">
    <source>
        <dbReference type="SAM" id="MobiDB-lite"/>
    </source>
</evidence>
<dbReference type="Proteomes" id="UP000233256">
    <property type="component" value="Unassembled WGS sequence"/>
</dbReference>
<dbReference type="PANTHER" id="PTHR38032">
    <property type="entry name" value="POLYMERASE-RELATED"/>
    <property type="match status" value="1"/>
</dbReference>
<dbReference type="InterPro" id="IPR046866">
    <property type="entry name" value="FapA_N"/>
</dbReference>
<dbReference type="Pfam" id="PF14804">
    <property type="entry name" value="Jag_N"/>
    <property type="match status" value="1"/>
</dbReference>
<dbReference type="SMART" id="SM01245">
    <property type="entry name" value="Jag_N"/>
    <property type="match status" value="1"/>
</dbReference>
<evidence type="ECO:0000313" key="4">
    <source>
        <dbReference type="EMBL" id="PKK92024.1"/>
    </source>
</evidence>
<evidence type="ECO:0000259" key="3">
    <source>
        <dbReference type="SMART" id="SM01245"/>
    </source>
</evidence>
<name>A0A2N1PUJ8_9BACT</name>
<dbReference type="InterPro" id="IPR032782">
    <property type="entry name" value="KhpB_N"/>
</dbReference>
<accession>A0A2N1PUJ8</accession>
<feature type="region of interest" description="Disordered" evidence="2">
    <location>
        <begin position="55"/>
        <end position="111"/>
    </location>
</feature>
<organism evidence="4 5">
    <name type="scientific">Candidatus Wallbacteria bacterium HGW-Wallbacteria-1</name>
    <dbReference type="NCBI Taxonomy" id="2013854"/>
    <lineage>
        <taxon>Bacteria</taxon>
        <taxon>Candidatus Walliibacteriota</taxon>
    </lineage>
</organism>
<evidence type="ECO:0000256" key="1">
    <source>
        <dbReference type="SAM" id="Coils"/>
    </source>
</evidence>
<feature type="coiled-coil region" evidence="1">
    <location>
        <begin position="525"/>
        <end position="593"/>
    </location>
</feature>
<dbReference type="InterPro" id="IPR038247">
    <property type="entry name" value="Jag_N_dom_sf"/>
</dbReference>
<dbReference type="Gene3D" id="3.30.30.80">
    <property type="entry name" value="probable RNA-binding protein from clostridium symbiosum atcc 14940"/>
    <property type="match status" value="1"/>
</dbReference>
<feature type="compositionally biased region" description="Polar residues" evidence="2">
    <location>
        <begin position="55"/>
        <end position="78"/>
    </location>
</feature>
<keyword evidence="1" id="KW-0175">Coiled coil</keyword>
<dbReference type="EMBL" id="PGXC01000001">
    <property type="protein sequence ID" value="PKK92024.1"/>
    <property type="molecule type" value="Genomic_DNA"/>
</dbReference>
<reference evidence="4 5" key="1">
    <citation type="journal article" date="2017" name="ISME J.">
        <title>Potential for microbial H2 and metal transformations associated with novel bacteria and archaea in deep terrestrial subsurface sediments.</title>
        <authorList>
            <person name="Hernsdorf A.W."/>
            <person name="Amano Y."/>
            <person name="Miyakawa K."/>
            <person name="Ise K."/>
            <person name="Suzuki Y."/>
            <person name="Anantharaman K."/>
            <person name="Probst A."/>
            <person name="Burstein D."/>
            <person name="Thomas B.C."/>
            <person name="Banfield J.F."/>
        </authorList>
    </citation>
    <scope>NUCLEOTIDE SEQUENCE [LARGE SCALE GENOMIC DNA]</scope>
    <source>
        <strain evidence="4">HGW-Wallbacteria-1</strain>
    </source>
</reference>
<feature type="domain" description="RNA-binding protein KhpB N-terminal" evidence="3">
    <location>
        <begin position="2"/>
        <end position="53"/>
    </location>
</feature>
<dbReference type="PANTHER" id="PTHR38032:SF1">
    <property type="entry name" value="RNA-BINDING PROTEIN KHPB N-TERMINAL DOMAIN-CONTAINING PROTEIN"/>
    <property type="match status" value="1"/>
</dbReference>
<dbReference type="InterPro" id="IPR046865">
    <property type="entry name" value="FapA_b_solenoid"/>
</dbReference>
<evidence type="ECO:0000313" key="5">
    <source>
        <dbReference type="Proteomes" id="UP000233256"/>
    </source>
</evidence>
<comment type="caution">
    <text evidence="4">The sequence shown here is derived from an EMBL/GenBank/DDBJ whole genome shotgun (WGS) entry which is preliminary data.</text>
</comment>
<protein>
    <recommendedName>
        <fullName evidence="3">RNA-binding protein KhpB N-terminal domain-containing protein</fullName>
    </recommendedName>
</protein>
<sequence>MRIEGKSKEECLNRAASELGVDRNKIDFTVVQEGTHGFMGFSAKNWIIEINTASSPEDPSVNSANAVSKDQVSQQSPSADLIQAAHGGTGKAVSEKQPDDTEVTTDTKTGRDKSLDGNFTIDVKKDGVFFAITPPKAGGREVDLFRVKLEIDKRHLVHVNYAIVEMALLEASGRAVKIADYDPEVYHDGRADLRLTNDKMQVFMTLVPPHCGSCVTYEKVTRQLELKGVVLGINHDLIRAAIEKDIFDREVLIAEGIPPIDGENGFIDYKFQVKQTKLKPHEMEDGSVDFRELDLITNVTKGELLAEKVSPTKGKEGIRVTGEAVPPKPGRDVIIKAGLNTKLSEDGMRLYSLIDGQVTLGNNGVRVNPILEIGGDVDFTVGNIDFIGSVFIHGKVIDGFTIKARDDIIIAGNVEAAVIRAGGSVKIKSGVVGKERAVIEADGDIYAKFCEMATLRAGGNIIIGKAILHSYCVAGGSVLLDGTKTTLVGGVIKAGHVVDAHIIGSPLATKTVIEVGVDPALTERLKEINENRKNYTENMETLDKAISMLLKQKSFDTLTPRKDDLLQKSIETRSQLNEEIKRLEFEEDEITNKIMESKGGEVKGRILIYPGVKVTIATAIRYIKEELKASALVFENGEVKVSMIHD</sequence>
<dbReference type="AlphaFoldDB" id="A0A2N1PUJ8"/>
<proteinExistence type="predicted"/>
<dbReference type="InterPro" id="IPR005646">
    <property type="entry name" value="FapA"/>
</dbReference>
<dbReference type="Pfam" id="PF03961">
    <property type="entry name" value="FapA"/>
    <property type="match status" value="1"/>
</dbReference>